<protein>
    <recommendedName>
        <fullName evidence="7">Tagatose-6-phosphate kinase</fullName>
        <ecNumber evidence="7">2.7.1.144</ecNumber>
    </recommendedName>
</protein>
<dbReference type="Proteomes" id="UP001579974">
    <property type="component" value="Unassembled WGS sequence"/>
</dbReference>
<sequence>MERQGATEHVSRTGRVITVTLNPAVDLFVSVKHLEPGTLHRVPTPLQHAGGKGLNVAKMLACLSVPTVATGFLGGRRGDWLHEALVSQGVESQFVRIANESRMNVKVIDDAGTLTELNSPAPAFTDEEWHLFDDTLRTLCGPNSWLALCGNLPAGCQSHWYRDIISWAKQSGIKTLLDASGVALELGIQACPDVIKPNQHELEQLTGSTLHNHEEVMRAAAQLVEAGVGLVVVSLGEEGLAAVTSSAALHVRVPSVPVVSSVGAGDTVVAGLLYGIFHQFSLYDTIRFAAAAGTAKVQKPGNMHPSKEDIETCLASTDIVDWGSQS</sequence>
<evidence type="ECO:0000256" key="6">
    <source>
        <dbReference type="ARBA" id="ARBA00047745"/>
    </source>
</evidence>
<dbReference type="CDD" id="cd01164">
    <property type="entry name" value="FruK_PfkB_like"/>
    <property type="match status" value="1"/>
</dbReference>
<keyword evidence="4 8" id="KW-0418">Kinase</keyword>
<dbReference type="PANTHER" id="PTHR46566">
    <property type="entry name" value="1-PHOSPHOFRUCTOKINASE-RELATED"/>
    <property type="match status" value="1"/>
</dbReference>
<dbReference type="Pfam" id="PF00294">
    <property type="entry name" value="PfkB"/>
    <property type="match status" value="1"/>
</dbReference>
<dbReference type="PROSITE" id="PS00584">
    <property type="entry name" value="PFKB_KINASES_2"/>
    <property type="match status" value="1"/>
</dbReference>
<dbReference type="GO" id="GO:0008662">
    <property type="term" value="F:1-phosphofructokinase activity"/>
    <property type="evidence" value="ECO:0007669"/>
    <property type="project" value="UniProtKB-EC"/>
</dbReference>
<dbReference type="RefSeq" id="WP_275473701.1">
    <property type="nucleotide sequence ID" value="NZ_CP162940.1"/>
</dbReference>
<keyword evidence="7" id="KW-0423">Lactose metabolism</keyword>
<evidence type="ECO:0000256" key="4">
    <source>
        <dbReference type="ARBA" id="ARBA00022777"/>
    </source>
</evidence>
<dbReference type="Gene3D" id="3.40.1190.20">
    <property type="match status" value="1"/>
</dbReference>
<dbReference type="PROSITE" id="PS00583">
    <property type="entry name" value="PFKB_KINASES_1"/>
    <property type="match status" value="1"/>
</dbReference>
<name>A0ABV5AEG2_9BACL</name>
<dbReference type="PIRSF" id="PIRSF000535">
    <property type="entry name" value="1PFK/6PFK/LacC"/>
    <property type="match status" value="1"/>
</dbReference>
<comment type="similarity">
    <text evidence="7">Belongs to the carbohydrate kinase PfkB family. LacC subfamily.</text>
</comment>
<evidence type="ECO:0000256" key="1">
    <source>
        <dbReference type="ARBA" id="ARBA00005380"/>
    </source>
</evidence>
<organism evidence="10 11">
    <name type="scientific">Alicyclobacillus fastidiosus</name>
    <dbReference type="NCBI Taxonomy" id="392011"/>
    <lineage>
        <taxon>Bacteria</taxon>
        <taxon>Bacillati</taxon>
        <taxon>Bacillota</taxon>
        <taxon>Bacilli</taxon>
        <taxon>Bacillales</taxon>
        <taxon>Alicyclobacillaceae</taxon>
        <taxon>Alicyclobacillus</taxon>
    </lineage>
</organism>
<dbReference type="NCBIfam" id="TIGR03168">
    <property type="entry name" value="1-PFK"/>
    <property type="match status" value="1"/>
</dbReference>
<dbReference type="InterPro" id="IPR017583">
    <property type="entry name" value="Tagatose/fructose_Pkinase"/>
</dbReference>
<evidence type="ECO:0000256" key="7">
    <source>
        <dbReference type="PIRNR" id="PIRNR000535"/>
    </source>
</evidence>
<dbReference type="InterPro" id="IPR002173">
    <property type="entry name" value="Carboh/pur_kinase_PfkB_CS"/>
</dbReference>
<evidence type="ECO:0000256" key="8">
    <source>
        <dbReference type="RuleBase" id="RU369061"/>
    </source>
</evidence>
<dbReference type="PANTHER" id="PTHR46566:SF5">
    <property type="entry name" value="1-PHOSPHOFRUCTOKINASE"/>
    <property type="match status" value="1"/>
</dbReference>
<evidence type="ECO:0000256" key="3">
    <source>
        <dbReference type="ARBA" id="ARBA00022741"/>
    </source>
</evidence>
<dbReference type="InterPro" id="IPR029056">
    <property type="entry name" value="Ribokinase-like"/>
</dbReference>
<comment type="similarity">
    <text evidence="1">Belongs to the carbohydrate kinase pfkB family.</text>
</comment>
<comment type="pathway">
    <text evidence="7">Carbohydrate metabolism; D-tagatose 6-phosphate degradation; D-glyceraldehyde 3-phosphate and glycerone phosphate from D-tagatose 6-phosphate: step 1/2.</text>
</comment>
<dbReference type="SUPFAM" id="SSF53613">
    <property type="entry name" value="Ribokinase-like"/>
    <property type="match status" value="1"/>
</dbReference>
<proteinExistence type="inferred from homology"/>
<evidence type="ECO:0000313" key="10">
    <source>
        <dbReference type="EMBL" id="MFB5190245.1"/>
    </source>
</evidence>
<comment type="catalytic activity">
    <reaction evidence="6 8">
        <text>beta-D-fructose 1-phosphate + ATP = beta-D-fructose 1,6-bisphosphate + ADP + H(+)</text>
        <dbReference type="Rhea" id="RHEA:14213"/>
        <dbReference type="ChEBI" id="CHEBI:15378"/>
        <dbReference type="ChEBI" id="CHEBI:30616"/>
        <dbReference type="ChEBI" id="CHEBI:32966"/>
        <dbReference type="ChEBI" id="CHEBI:138881"/>
        <dbReference type="ChEBI" id="CHEBI:456216"/>
        <dbReference type="EC" id="2.7.1.56"/>
    </reaction>
</comment>
<evidence type="ECO:0000256" key="2">
    <source>
        <dbReference type="ARBA" id="ARBA00022679"/>
    </source>
</evidence>
<comment type="function">
    <text evidence="8">Catalyzes the ATP-dependent phosphorylation of fructose-l-phosphate to fructose-l,6-bisphosphate.</text>
</comment>
<evidence type="ECO:0000256" key="5">
    <source>
        <dbReference type="ARBA" id="ARBA00022840"/>
    </source>
</evidence>
<dbReference type="InterPro" id="IPR011611">
    <property type="entry name" value="PfkB_dom"/>
</dbReference>
<keyword evidence="2 7" id="KW-0808">Transferase</keyword>
<dbReference type="EC" id="2.7.1.144" evidence="7"/>
<keyword evidence="3 7" id="KW-0547">Nucleotide-binding</keyword>
<comment type="catalytic activity">
    <reaction evidence="7">
        <text>D-tagatofuranose 6-phosphate + ATP = D-tagatofuranose 1,6-bisphosphate + ADP + H(+)</text>
        <dbReference type="Rhea" id="RHEA:12420"/>
        <dbReference type="ChEBI" id="CHEBI:15378"/>
        <dbReference type="ChEBI" id="CHEBI:30616"/>
        <dbReference type="ChEBI" id="CHEBI:58694"/>
        <dbReference type="ChEBI" id="CHEBI:58695"/>
        <dbReference type="ChEBI" id="CHEBI:456216"/>
        <dbReference type="EC" id="2.7.1.144"/>
    </reaction>
</comment>
<dbReference type="InterPro" id="IPR022463">
    <property type="entry name" value="1-PFruKinase"/>
</dbReference>
<comment type="caution">
    <text evidence="10">The sequence shown here is derived from an EMBL/GenBank/DDBJ whole genome shotgun (WGS) entry which is preliminary data.</text>
</comment>
<dbReference type="NCBIfam" id="TIGR03828">
    <property type="entry name" value="pfkB"/>
    <property type="match status" value="1"/>
</dbReference>
<evidence type="ECO:0000259" key="9">
    <source>
        <dbReference type="Pfam" id="PF00294"/>
    </source>
</evidence>
<evidence type="ECO:0000313" key="11">
    <source>
        <dbReference type="Proteomes" id="UP001579974"/>
    </source>
</evidence>
<keyword evidence="5 7" id="KW-0067">ATP-binding</keyword>
<accession>A0ABV5AEG2</accession>
<feature type="domain" description="Carbohydrate kinase PfkB" evidence="9">
    <location>
        <begin position="30"/>
        <end position="306"/>
    </location>
</feature>
<dbReference type="EMBL" id="JBDXSU010000005">
    <property type="protein sequence ID" value="MFB5190245.1"/>
    <property type="molecule type" value="Genomic_DNA"/>
</dbReference>
<reference evidence="10 11" key="1">
    <citation type="journal article" date="2024" name="Int. J. Mol. Sci.">
        <title>Exploration of Alicyclobacillus spp. Genome in Search of Antibiotic Resistance.</title>
        <authorList>
            <person name="Bucka-Kolendo J."/>
            <person name="Kiousi D.E."/>
            <person name="Dekowska A."/>
            <person name="Mikolajczuk-Szczyrba A."/>
            <person name="Karadedos D.M."/>
            <person name="Michael P."/>
            <person name="Galanis A."/>
            <person name="Sokolowska B."/>
        </authorList>
    </citation>
    <scope>NUCLEOTIDE SEQUENCE [LARGE SCALE GENOMIC DNA]</scope>
    <source>
        <strain evidence="10 11">KKP 3000</strain>
    </source>
</reference>
<keyword evidence="11" id="KW-1185">Reference proteome</keyword>
<gene>
    <name evidence="10" type="primary">pfkB</name>
    <name evidence="10" type="ORF">KKP3000_003690</name>
</gene>